<accession>A0A0W0FBL7</accession>
<evidence type="ECO:0000313" key="1">
    <source>
        <dbReference type="EMBL" id="KTB33725.1"/>
    </source>
</evidence>
<dbReference type="AlphaFoldDB" id="A0A0W0FBL7"/>
<reference evidence="1 2" key="1">
    <citation type="submission" date="2015-12" db="EMBL/GenBank/DDBJ databases">
        <title>Draft genome sequence of Moniliophthora roreri, the causal agent of frosty pod rot of cacao.</title>
        <authorList>
            <person name="Aime M.C."/>
            <person name="Diaz-Valderrama J.R."/>
            <person name="Kijpornyongpan T."/>
            <person name="Phillips-Mora W."/>
        </authorList>
    </citation>
    <scope>NUCLEOTIDE SEQUENCE [LARGE SCALE GENOMIC DNA]</scope>
    <source>
        <strain evidence="1 2">MCA 2952</strain>
    </source>
</reference>
<name>A0A0W0FBL7_MONRR</name>
<comment type="caution">
    <text evidence="1">The sequence shown here is derived from an EMBL/GenBank/DDBJ whole genome shotgun (WGS) entry which is preliminary data.</text>
</comment>
<sequence length="29" mass="3145">MHVNATDVLLAKTGGSVEGGFNYSQRQHK</sequence>
<gene>
    <name evidence="1" type="ORF">WG66_13697</name>
</gene>
<dbReference type="Proteomes" id="UP000054988">
    <property type="component" value="Unassembled WGS sequence"/>
</dbReference>
<organism evidence="1 2">
    <name type="scientific">Moniliophthora roreri</name>
    <name type="common">Frosty pod rot fungus</name>
    <name type="synonym">Monilia roreri</name>
    <dbReference type="NCBI Taxonomy" id="221103"/>
    <lineage>
        <taxon>Eukaryota</taxon>
        <taxon>Fungi</taxon>
        <taxon>Dikarya</taxon>
        <taxon>Basidiomycota</taxon>
        <taxon>Agaricomycotina</taxon>
        <taxon>Agaricomycetes</taxon>
        <taxon>Agaricomycetidae</taxon>
        <taxon>Agaricales</taxon>
        <taxon>Marasmiineae</taxon>
        <taxon>Marasmiaceae</taxon>
        <taxon>Moniliophthora</taxon>
    </lineage>
</organism>
<proteinExistence type="predicted"/>
<protein>
    <submittedName>
        <fullName evidence="1">Uncharacterized protein</fullName>
    </submittedName>
</protein>
<evidence type="ECO:0000313" key="2">
    <source>
        <dbReference type="Proteomes" id="UP000054988"/>
    </source>
</evidence>
<dbReference type="EMBL" id="LATX01002144">
    <property type="protein sequence ID" value="KTB33725.1"/>
    <property type="molecule type" value="Genomic_DNA"/>
</dbReference>